<dbReference type="Gene3D" id="1.10.520.10">
    <property type="match status" value="1"/>
</dbReference>
<dbReference type="GO" id="GO:0006979">
    <property type="term" value="P:response to oxidative stress"/>
    <property type="evidence" value="ECO:0007669"/>
    <property type="project" value="InterPro"/>
</dbReference>
<feature type="site" description="Transition state stabilizer" evidence="11">
    <location>
        <position position="59"/>
    </location>
</feature>
<name>A0A2N9H5X0_FAGSY</name>
<sequence>MANRVLVFIVVLGCWTSAVSAALTADFYDGTCPGAIEEINKVVVKAVEHEPRMAASLVRLHFHDYFVMGCDASNLLDETPLMKTEKTTPPNNNFARGFEIIDEIKAVVDKKCGRPIVSCADILAVAARDAIVAVLSYSSTCINSC</sequence>
<feature type="binding site" evidence="10">
    <location>
        <position position="64"/>
    </location>
    <ligand>
        <name>Ca(2+)</name>
        <dbReference type="ChEBI" id="CHEBI:29108"/>
        <label>1</label>
    </ligand>
</feature>
<evidence type="ECO:0000256" key="6">
    <source>
        <dbReference type="ARBA" id="ARBA00022723"/>
    </source>
</evidence>
<keyword evidence="4" id="KW-0575">Peroxidase</keyword>
<comment type="cofactor">
    <cofactor evidence="2">
        <name>heme b</name>
        <dbReference type="ChEBI" id="CHEBI:60344"/>
    </cofactor>
</comment>
<feature type="binding site" evidence="10">
    <location>
        <position position="85"/>
    </location>
    <ligand>
        <name>Ca(2+)</name>
        <dbReference type="ChEBI" id="CHEBI:29108"/>
        <label>1</label>
    </ligand>
</feature>
<keyword evidence="10" id="KW-0106">Calcium</keyword>
<keyword evidence="8" id="KW-0408">Iron</keyword>
<feature type="binding site" evidence="10">
    <location>
        <position position="71"/>
    </location>
    <ligand>
        <name>Ca(2+)</name>
        <dbReference type="ChEBI" id="CHEBI:29108"/>
        <label>1</label>
    </ligand>
</feature>
<evidence type="ECO:0000256" key="10">
    <source>
        <dbReference type="PIRSR" id="PIRSR600823-3"/>
    </source>
</evidence>
<dbReference type="PRINTS" id="PR00461">
    <property type="entry name" value="PLPEROXIDASE"/>
</dbReference>
<dbReference type="PRINTS" id="PR00458">
    <property type="entry name" value="PEROXIDASE"/>
</dbReference>
<organism evidence="16">
    <name type="scientific">Fagus sylvatica</name>
    <name type="common">Beechnut</name>
    <dbReference type="NCBI Taxonomy" id="28930"/>
    <lineage>
        <taxon>Eukaryota</taxon>
        <taxon>Viridiplantae</taxon>
        <taxon>Streptophyta</taxon>
        <taxon>Embryophyta</taxon>
        <taxon>Tracheophyta</taxon>
        <taxon>Spermatophyta</taxon>
        <taxon>Magnoliopsida</taxon>
        <taxon>eudicotyledons</taxon>
        <taxon>Gunneridae</taxon>
        <taxon>Pentapetalae</taxon>
        <taxon>rosids</taxon>
        <taxon>fabids</taxon>
        <taxon>Fagales</taxon>
        <taxon>Fagaceae</taxon>
        <taxon>Fagus</taxon>
    </lineage>
</organism>
<evidence type="ECO:0000256" key="11">
    <source>
        <dbReference type="PIRSR" id="PIRSR600823-4"/>
    </source>
</evidence>
<evidence type="ECO:0000256" key="4">
    <source>
        <dbReference type="ARBA" id="ARBA00022559"/>
    </source>
</evidence>
<feature type="binding site" evidence="10">
    <location>
        <position position="73"/>
    </location>
    <ligand>
        <name>Ca(2+)</name>
        <dbReference type="ChEBI" id="CHEBI:29108"/>
        <label>1</label>
    </ligand>
</feature>
<accession>A0A2N9H5X0</accession>
<feature type="signal peptide" evidence="14">
    <location>
        <begin position="1"/>
        <end position="21"/>
    </location>
</feature>
<feature type="chain" id="PRO_5014653813" description="peroxidase" evidence="14">
    <location>
        <begin position="22"/>
        <end position="145"/>
    </location>
</feature>
<dbReference type="AlphaFoldDB" id="A0A2N9H5X0"/>
<evidence type="ECO:0000256" key="1">
    <source>
        <dbReference type="ARBA" id="ARBA00000189"/>
    </source>
</evidence>
<dbReference type="GO" id="GO:0020037">
    <property type="term" value="F:heme binding"/>
    <property type="evidence" value="ECO:0007669"/>
    <property type="project" value="InterPro"/>
</dbReference>
<keyword evidence="14" id="KW-0732">Signal</keyword>
<evidence type="ECO:0000256" key="14">
    <source>
        <dbReference type="SAM" id="SignalP"/>
    </source>
</evidence>
<keyword evidence="6 10" id="KW-0479">Metal-binding</keyword>
<gene>
    <name evidence="16" type="ORF">FSB_LOCUS37719</name>
</gene>
<keyword evidence="5" id="KW-0349">Heme</keyword>
<dbReference type="InterPro" id="IPR002016">
    <property type="entry name" value="Haem_peroxidase"/>
</dbReference>
<feature type="active site" description="Proton acceptor" evidence="9">
    <location>
        <position position="63"/>
    </location>
</feature>
<dbReference type="InterPro" id="IPR010255">
    <property type="entry name" value="Haem_peroxidase_sf"/>
</dbReference>
<evidence type="ECO:0000256" key="9">
    <source>
        <dbReference type="PIRSR" id="PIRSR600823-1"/>
    </source>
</evidence>
<protein>
    <recommendedName>
        <fullName evidence="3">peroxidase</fullName>
        <ecNumber evidence="3">1.11.1.7</ecNumber>
    </recommendedName>
</protein>
<keyword evidence="12" id="KW-1015">Disulfide bond</keyword>
<dbReference type="GO" id="GO:0140825">
    <property type="term" value="F:lactoperoxidase activity"/>
    <property type="evidence" value="ECO:0007669"/>
    <property type="project" value="UniProtKB-EC"/>
</dbReference>
<evidence type="ECO:0000259" key="15">
    <source>
        <dbReference type="PROSITE" id="PS50873"/>
    </source>
</evidence>
<proteinExistence type="inferred from homology"/>
<evidence type="ECO:0000256" key="7">
    <source>
        <dbReference type="ARBA" id="ARBA00023002"/>
    </source>
</evidence>
<dbReference type="InterPro" id="IPR000823">
    <property type="entry name" value="Peroxidase_pln"/>
</dbReference>
<evidence type="ECO:0000313" key="16">
    <source>
        <dbReference type="EMBL" id="SPD09837.1"/>
    </source>
</evidence>
<dbReference type="EMBL" id="OIVN01003250">
    <property type="protein sequence ID" value="SPD09837.1"/>
    <property type="molecule type" value="Genomic_DNA"/>
</dbReference>
<dbReference type="Pfam" id="PF00141">
    <property type="entry name" value="peroxidase"/>
    <property type="match status" value="1"/>
</dbReference>
<evidence type="ECO:0000256" key="2">
    <source>
        <dbReference type="ARBA" id="ARBA00001970"/>
    </source>
</evidence>
<comment type="cofactor">
    <cofactor evidence="10">
        <name>Ca(2+)</name>
        <dbReference type="ChEBI" id="CHEBI:29108"/>
    </cofactor>
    <text evidence="10">Binds 2 calcium ions per subunit.</text>
</comment>
<evidence type="ECO:0000256" key="12">
    <source>
        <dbReference type="PIRSR" id="PIRSR600823-5"/>
    </source>
</evidence>
<keyword evidence="7" id="KW-0560">Oxidoreductase</keyword>
<dbReference type="EC" id="1.11.1.7" evidence="3"/>
<dbReference type="SUPFAM" id="SSF48113">
    <property type="entry name" value="Heme-dependent peroxidases"/>
    <property type="match status" value="1"/>
</dbReference>
<feature type="domain" description="Plant heme peroxidase family profile" evidence="15">
    <location>
        <begin position="22"/>
        <end position="134"/>
    </location>
</feature>
<evidence type="ECO:0000256" key="5">
    <source>
        <dbReference type="ARBA" id="ARBA00022617"/>
    </source>
</evidence>
<evidence type="ECO:0000256" key="3">
    <source>
        <dbReference type="ARBA" id="ARBA00012313"/>
    </source>
</evidence>
<comment type="similarity">
    <text evidence="13">Belongs to the peroxidase family.</text>
</comment>
<dbReference type="PANTHER" id="PTHR31388">
    <property type="entry name" value="PEROXIDASE 72-RELATED"/>
    <property type="match status" value="1"/>
</dbReference>
<comment type="catalytic activity">
    <reaction evidence="1">
        <text>2 a phenolic donor + H2O2 = 2 a phenolic radical donor + 2 H2O</text>
        <dbReference type="Rhea" id="RHEA:56136"/>
        <dbReference type="ChEBI" id="CHEBI:15377"/>
        <dbReference type="ChEBI" id="CHEBI:16240"/>
        <dbReference type="ChEBI" id="CHEBI:139520"/>
        <dbReference type="ChEBI" id="CHEBI:139521"/>
        <dbReference type="EC" id="1.11.1.7"/>
    </reaction>
</comment>
<feature type="binding site" evidence="10">
    <location>
        <position position="69"/>
    </location>
    <ligand>
        <name>Ca(2+)</name>
        <dbReference type="ChEBI" id="CHEBI:29108"/>
        <label>1</label>
    </ligand>
</feature>
<evidence type="ECO:0000256" key="8">
    <source>
        <dbReference type="ARBA" id="ARBA00023004"/>
    </source>
</evidence>
<feature type="binding site" evidence="10">
    <location>
        <position position="67"/>
    </location>
    <ligand>
        <name>Ca(2+)</name>
        <dbReference type="ChEBI" id="CHEBI:29108"/>
        <label>1</label>
    </ligand>
</feature>
<dbReference type="PANTHER" id="PTHR31388:SF126">
    <property type="entry name" value="PEROXIDASE"/>
    <property type="match status" value="1"/>
</dbReference>
<reference evidence="16" key="1">
    <citation type="submission" date="2018-02" db="EMBL/GenBank/DDBJ databases">
        <authorList>
            <person name="Cohen D.B."/>
            <person name="Kent A.D."/>
        </authorList>
    </citation>
    <scope>NUCLEOTIDE SEQUENCE</scope>
</reference>
<evidence type="ECO:0000256" key="13">
    <source>
        <dbReference type="RuleBase" id="RU004241"/>
    </source>
</evidence>
<feature type="disulfide bond" evidence="12">
    <location>
        <begin position="32"/>
        <end position="112"/>
    </location>
</feature>
<dbReference type="GO" id="GO:0046872">
    <property type="term" value="F:metal ion binding"/>
    <property type="evidence" value="ECO:0007669"/>
    <property type="project" value="UniProtKB-KW"/>
</dbReference>
<dbReference type="PROSITE" id="PS50873">
    <property type="entry name" value="PEROXIDASE_4"/>
    <property type="match status" value="1"/>
</dbReference>